<dbReference type="InterPro" id="IPR006212">
    <property type="entry name" value="Furin_repeat"/>
</dbReference>
<evidence type="ECO:0000313" key="4">
    <source>
        <dbReference type="Proteomes" id="UP000612055"/>
    </source>
</evidence>
<keyword evidence="4" id="KW-1185">Reference proteome</keyword>
<feature type="domain" description="Tyrosine-protein kinase ephrin type A/B receptor-like" evidence="2">
    <location>
        <begin position="372"/>
        <end position="412"/>
    </location>
</feature>
<dbReference type="Gene3D" id="2.10.50.10">
    <property type="entry name" value="Tumor Necrosis Factor Receptor, subunit A, domain 2"/>
    <property type="match status" value="8"/>
</dbReference>
<dbReference type="SUPFAM" id="SSF57184">
    <property type="entry name" value="Growth factor receptor domain"/>
    <property type="match status" value="4"/>
</dbReference>
<feature type="domain" description="Tyrosine-protein kinase ephrin type A/B receptor-like" evidence="2">
    <location>
        <begin position="300"/>
        <end position="347"/>
    </location>
</feature>
<evidence type="ECO:0000256" key="1">
    <source>
        <dbReference type="SAM" id="MobiDB-lite"/>
    </source>
</evidence>
<sequence>MGSFVYGLASDSKFGSCYTCPINTFGDEESLSGLSCKPCPAGYVSPTGSTSVANCTQCGPGNIIYDGNPYSTSTYLYCIPCDANTYNPDAGVQGAACTACPRGYTSPAGSTNCTLCDAGQYVLDGGNRYVTNYGQCIDCPANTYNPEAGLQAPSCLSCPPGYTSPAGSTNCTLCGAGNIVLSGVSPYTQGYGTCMACPANTYNAQAGLGAPSCLSCPLGHRSPVGSANCTLCEAGKFVLSGGNPYVPGYGTCMACPANTYNAEPGLEGPSCHPCPPGHTSSPGALNCTACGVGRFVRDSGSLADTSNGQCLTCPAGTFAATPGTAGGCTPCPSGTTSREGATSADDCVPCPIGTFHTPFGQSLVSSVPQGSSAGRCTPCPANTYNNLTQQVECAACPVGHTSRAGSTRATACVPCPAGSAVGPTGQCSTCPQGTYSAEPRSTSCTTCPLGSSAPPGSPICSPCGPTEGGVWTVDDAAPPACAACPEPLFAAGALSCPPGQGRLWGCELWQPCGTCPAGSYVTPTADMLWDVCRACPAGAISTAEGSSKCEACPLGSTTASAGQVECSPCRPGTFGEARPVASPGSGFDAAACVPCPPGTYSTDAGEAGAGGPAVAGGRGTQCVDCPAGLTHFVLGRSNASDCTVPYDTSGGKICMQESISWLSVVTSSSSGTVVSVRNHRAVPTRQADVDTAGVATDTGSQAYGEDTQTVTTAGSGVPSTTTTSESLSPPTPVGIVSYRLFKLAPGTLSGPEAGSEIYVVSLAHRSGEIATCRTVRGEPPAPAVQLACDVVLEKKGYGGLDGTAGGSTVTETLTLTSC</sequence>
<evidence type="ECO:0000259" key="2">
    <source>
        <dbReference type="Pfam" id="PF07699"/>
    </source>
</evidence>
<dbReference type="Proteomes" id="UP000612055">
    <property type="component" value="Unassembled WGS sequence"/>
</dbReference>
<proteinExistence type="predicted"/>
<dbReference type="InterPro" id="IPR009030">
    <property type="entry name" value="Growth_fac_rcpt_cys_sf"/>
</dbReference>
<reference evidence="3" key="1">
    <citation type="journal article" date="2020" name="bioRxiv">
        <title>Comparative genomics of Chlamydomonas.</title>
        <authorList>
            <person name="Craig R.J."/>
            <person name="Hasan A.R."/>
            <person name="Ness R.W."/>
            <person name="Keightley P.D."/>
        </authorList>
    </citation>
    <scope>NUCLEOTIDE SEQUENCE</scope>
    <source>
        <strain evidence="3">CCAP 11/70</strain>
    </source>
</reference>
<dbReference type="Pfam" id="PF07699">
    <property type="entry name" value="Ephrin_rec_like"/>
    <property type="match status" value="2"/>
</dbReference>
<feature type="compositionally biased region" description="Low complexity" evidence="1">
    <location>
        <begin position="718"/>
        <end position="728"/>
    </location>
</feature>
<dbReference type="PANTHER" id="PTHR46967">
    <property type="entry name" value="INSULIN-LIKE GROWTH FACTOR BINDING PROTEIN,N-TERMINAL"/>
    <property type="match status" value="1"/>
</dbReference>
<protein>
    <recommendedName>
        <fullName evidence="2">Tyrosine-protein kinase ephrin type A/B receptor-like domain-containing protein</fullName>
    </recommendedName>
</protein>
<dbReference type="EMBL" id="JAEHOE010000113">
    <property type="protein sequence ID" value="KAG2486392.1"/>
    <property type="molecule type" value="Genomic_DNA"/>
</dbReference>
<dbReference type="AlphaFoldDB" id="A0A835XKF0"/>
<dbReference type="InterPro" id="IPR011641">
    <property type="entry name" value="Tyr-kin_ephrin_A/B_rcpt-like"/>
</dbReference>
<comment type="caution">
    <text evidence="3">The sequence shown here is derived from an EMBL/GenBank/DDBJ whole genome shotgun (WGS) entry which is preliminary data.</text>
</comment>
<name>A0A835XKF0_9CHLO</name>
<feature type="region of interest" description="Disordered" evidence="1">
    <location>
        <begin position="706"/>
        <end position="729"/>
    </location>
</feature>
<dbReference type="SMART" id="SM01411">
    <property type="entry name" value="Ephrin_rec_like"/>
    <property type="match status" value="10"/>
</dbReference>
<accession>A0A835XKF0</accession>
<dbReference type="OrthoDB" id="2012039at2759"/>
<evidence type="ECO:0000313" key="3">
    <source>
        <dbReference type="EMBL" id="KAG2486392.1"/>
    </source>
</evidence>
<dbReference type="PANTHER" id="PTHR46967:SF2">
    <property type="entry name" value="SUSHI, VON WILLEBRAND FACTOR TYPE A, EGF AND PENTRAXIN DOMAIN-CONTAINING PROTEIN 1-LIKE"/>
    <property type="match status" value="1"/>
</dbReference>
<organism evidence="3 4">
    <name type="scientific">Edaphochlamys debaryana</name>
    <dbReference type="NCBI Taxonomy" id="47281"/>
    <lineage>
        <taxon>Eukaryota</taxon>
        <taxon>Viridiplantae</taxon>
        <taxon>Chlorophyta</taxon>
        <taxon>core chlorophytes</taxon>
        <taxon>Chlorophyceae</taxon>
        <taxon>CS clade</taxon>
        <taxon>Chlamydomonadales</taxon>
        <taxon>Chlamydomonadales incertae sedis</taxon>
        <taxon>Edaphochlamys</taxon>
    </lineage>
</organism>
<dbReference type="SMART" id="SM00261">
    <property type="entry name" value="FU"/>
    <property type="match status" value="5"/>
</dbReference>
<gene>
    <name evidence="3" type="ORF">HYH03_014970</name>
</gene>